<keyword evidence="3" id="KW-1185">Reference proteome</keyword>
<evidence type="ECO:0000313" key="3">
    <source>
        <dbReference type="Proteomes" id="UP000253420"/>
    </source>
</evidence>
<feature type="non-terminal residue" evidence="2">
    <location>
        <position position="1"/>
    </location>
</feature>
<dbReference type="Proteomes" id="UP000253420">
    <property type="component" value="Unassembled WGS sequence"/>
</dbReference>
<reference evidence="2 3" key="1">
    <citation type="submission" date="2018-07" db="EMBL/GenBank/DDBJ databases">
        <title>The draft genome of Phyllobacterium salinisoli.</title>
        <authorList>
            <person name="Liu L."/>
            <person name="Li L."/>
            <person name="Zhang X."/>
            <person name="Liang L."/>
        </authorList>
    </citation>
    <scope>NUCLEOTIDE SEQUENCE [LARGE SCALE GENOMIC DNA]</scope>
    <source>
        <strain evidence="2 3">LLAN61</strain>
    </source>
</reference>
<evidence type="ECO:0000313" key="1">
    <source>
        <dbReference type="EMBL" id="RCS22289.1"/>
    </source>
</evidence>
<dbReference type="AlphaFoldDB" id="A0A368K3P3"/>
<comment type="caution">
    <text evidence="2">The sequence shown here is derived from an EMBL/GenBank/DDBJ whole genome shotgun (WGS) entry which is preliminary data.</text>
</comment>
<organism evidence="2 3">
    <name type="scientific">Phyllobacterium salinisoli</name>
    <dbReference type="NCBI Taxonomy" id="1899321"/>
    <lineage>
        <taxon>Bacteria</taxon>
        <taxon>Pseudomonadati</taxon>
        <taxon>Pseudomonadota</taxon>
        <taxon>Alphaproteobacteria</taxon>
        <taxon>Hyphomicrobiales</taxon>
        <taxon>Phyllobacteriaceae</taxon>
        <taxon>Phyllobacterium</taxon>
    </lineage>
</organism>
<gene>
    <name evidence="2" type="ORF">DUT91_12240</name>
    <name evidence="1" type="ORF">DUT91_17910</name>
</gene>
<name>A0A368K3P3_9HYPH</name>
<evidence type="ECO:0000313" key="2">
    <source>
        <dbReference type="EMBL" id="RCS23093.1"/>
    </source>
</evidence>
<accession>A0A368K3P3</accession>
<protein>
    <submittedName>
        <fullName evidence="2">Polysaccharide export protein</fullName>
    </submittedName>
</protein>
<dbReference type="EMBL" id="QOZG01000005">
    <property type="protein sequence ID" value="RCS23093.1"/>
    <property type="molecule type" value="Genomic_DNA"/>
</dbReference>
<dbReference type="EMBL" id="QOZG01000008">
    <property type="protein sequence ID" value="RCS22289.1"/>
    <property type="molecule type" value="Genomic_DNA"/>
</dbReference>
<proteinExistence type="predicted"/>
<sequence length="42" mass="4769">PRANQGDVDITRQFNGKIITGRVLITDPLLPGDTIYVRERLF</sequence>